<gene>
    <name evidence="1" type="ORF">G4V63_14745</name>
</gene>
<accession>A0A7C9RFU7</accession>
<dbReference type="Proteomes" id="UP000480266">
    <property type="component" value="Unassembled WGS sequence"/>
</dbReference>
<keyword evidence="2" id="KW-1185">Reference proteome</keyword>
<sequence>MIRTVIEVEGKDSWDYEQQLKSALDKLGYEPKPSEDALRWKQDVWSALQEAGVDVTAITEQYRSKRNKITQ</sequence>
<dbReference type="AlphaFoldDB" id="A0A7C9RFU7"/>
<protein>
    <submittedName>
        <fullName evidence="1">Uncharacterized protein</fullName>
    </submittedName>
</protein>
<comment type="caution">
    <text evidence="1">The sequence shown here is derived from an EMBL/GenBank/DDBJ whole genome shotgun (WGS) entry which is preliminary data.</text>
</comment>
<evidence type="ECO:0000313" key="1">
    <source>
        <dbReference type="EMBL" id="NGX96423.1"/>
    </source>
</evidence>
<name>A0A7C9RFU7_9BRAD</name>
<proteinExistence type="predicted"/>
<organism evidence="1 2">
    <name type="scientific">Candidatus Afipia apatlaquensis</name>
    <dbReference type="NCBI Taxonomy" id="2712852"/>
    <lineage>
        <taxon>Bacteria</taxon>
        <taxon>Pseudomonadati</taxon>
        <taxon>Pseudomonadota</taxon>
        <taxon>Alphaproteobacteria</taxon>
        <taxon>Hyphomicrobiales</taxon>
        <taxon>Nitrobacteraceae</taxon>
        <taxon>Afipia</taxon>
    </lineage>
</organism>
<dbReference type="EMBL" id="JAAMRR010000755">
    <property type="protein sequence ID" value="NGX96423.1"/>
    <property type="molecule type" value="Genomic_DNA"/>
</dbReference>
<evidence type="ECO:0000313" key="2">
    <source>
        <dbReference type="Proteomes" id="UP000480266"/>
    </source>
</evidence>
<reference evidence="1" key="1">
    <citation type="submission" date="2020-02" db="EMBL/GenBank/DDBJ databases">
        <title>Draft genome sequence of Candidatus Afipia apatlaquensis IBT-C3, a potential strain for decolorization of textile dyes.</title>
        <authorList>
            <person name="Sanchez-Reyes A."/>
            <person name="Breton-Deval L."/>
            <person name="Mangelson H."/>
            <person name="Sanchez-Flores A."/>
        </authorList>
    </citation>
    <scope>NUCLEOTIDE SEQUENCE [LARGE SCALE GENOMIC DNA]</scope>
    <source>
        <strain evidence="1">IBT-C3</strain>
    </source>
</reference>